<reference evidence="1 2" key="1">
    <citation type="journal article" date="2022" name="DNA Res.">
        <title>Chromosomal-level genome assembly of the orchid tree Bauhinia variegata (Leguminosae; Cercidoideae) supports the allotetraploid origin hypothesis of Bauhinia.</title>
        <authorList>
            <person name="Zhong Y."/>
            <person name="Chen Y."/>
            <person name="Zheng D."/>
            <person name="Pang J."/>
            <person name="Liu Y."/>
            <person name="Luo S."/>
            <person name="Meng S."/>
            <person name="Qian L."/>
            <person name="Wei D."/>
            <person name="Dai S."/>
            <person name="Zhou R."/>
        </authorList>
    </citation>
    <scope>NUCLEOTIDE SEQUENCE [LARGE SCALE GENOMIC DNA]</scope>
    <source>
        <strain evidence="1">BV-YZ2020</strain>
    </source>
</reference>
<dbReference type="Proteomes" id="UP000828941">
    <property type="component" value="Chromosome 14"/>
</dbReference>
<evidence type="ECO:0000313" key="2">
    <source>
        <dbReference type="Proteomes" id="UP000828941"/>
    </source>
</evidence>
<keyword evidence="2" id="KW-1185">Reference proteome</keyword>
<name>A0ACB9KG61_BAUVA</name>
<accession>A0ACB9KG61</accession>
<gene>
    <name evidence="1" type="ORF">L6164_036190</name>
</gene>
<comment type="caution">
    <text evidence="1">The sequence shown here is derived from an EMBL/GenBank/DDBJ whole genome shotgun (WGS) entry which is preliminary data.</text>
</comment>
<organism evidence="1 2">
    <name type="scientific">Bauhinia variegata</name>
    <name type="common">Purple orchid tree</name>
    <name type="synonym">Phanera variegata</name>
    <dbReference type="NCBI Taxonomy" id="167791"/>
    <lineage>
        <taxon>Eukaryota</taxon>
        <taxon>Viridiplantae</taxon>
        <taxon>Streptophyta</taxon>
        <taxon>Embryophyta</taxon>
        <taxon>Tracheophyta</taxon>
        <taxon>Spermatophyta</taxon>
        <taxon>Magnoliopsida</taxon>
        <taxon>eudicotyledons</taxon>
        <taxon>Gunneridae</taxon>
        <taxon>Pentapetalae</taxon>
        <taxon>rosids</taxon>
        <taxon>fabids</taxon>
        <taxon>Fabales</taxon>
        <taxon>Fabaceae</taxon>
        <taxon>Cercidoideae</taxon>
        <taxon>Cercideae</taxon>
        <taxon>Bauhiniinae</taxon>
        <taxon>Bauhinia</taxon>
    </lineage>
</organism>
<protein>
    <submittedName>
        <fullName evidence="1">Uncharacterized protein</fullName>
    </submittedName>
</protein>
<evidence type="ECO:0000313" key="1">
    <source>
        <dbReference type="EMBL" id="KAI4296214.1"/>
    </source>
</evidence>
<sequence>MGNVLILLFFSVTISISPSFGYDTLDPAGNITITWDFLSDNGDRTDVKVSIYNFQLFRHVERPGWRLGWAWKGDEVIWQMWGAEATEQGNCSRFKGKELPHCCEKEPVIIDLMPGAPYNMQVANCCKRGVLSSMIQDPSKFGSSFQMNYNKASTNDSSYIPENFTIGVPGYTCAEPVQVPPSKTTKDGRRWTQVLETWKVTCVYSQILSSPIPKCCVSLSAFYNSTIVPCPKCSCNCPELATGKCVRPGESPPLLQLPREENTLVEPQPLVMCSQHMCPIRVHWHVKQSYKEYWRIKITITNLNFVKNYSQWNLVMLHPNLRSINQVFSFNYQPLNTYGDTNDTGMFWGIQYYNDMLLASGDSVNVQTEMLLHKDPGNFTFKEGWAFPRKISFNGDECVMPSPDEYPRLPNTAHVAARSSCIFYVTMILLSMLI</sequence>
<dbReference type="EMBL" id="CM039439">
    <property type="protein sequence ID" value="KAI4296214.1"/>
    <property type="molecule type" value="Genomic_DNA"/>
</dbReference>
<proteinExistence type="predicted"/>